<dbReference type="Proteomes" id="UP001152561">
    <property type="component" value="Unassembled WGS sequence"/>
</dbReference>
<protein>
    <submittedName>
        <fullName evidence="2">Uncharacterized protein</fullName>
    </submittedName>
</protein>
<keyword evidence="3" id="KW-1185">Reference proteome</keyword>
<dbReference type="OrthoDB" id="994020at2759"/>
<dbReference type="GO" id="GO:0008083">
    <property type="term" value="F:growth factor activity"/>
    <property type="evidence" value="ECO:0007669"/>
    <property type="project" value="InterPro"/>
</dbReference>
<dbReference type="GO" id="GO:0010082">
    <property type="term" value="P:regulation of root meristem growth"/>
    <property type="evidence" value="ECO:0007669"/>
    <property type="project" value="InterPro"/>
</dbReference>
<comment type="caution">
    <text evidence="2">The sequence shown here is derived from an EMBL/GenBank/DDBJ whole genome shotgun (WGS) entry which is preliminary data.</text>
</comment>
<dbReference type="InterPro" id="IPR038804">
    <property type="entry name" value="RGF3"/>
</dbReference>
<feature type="signal peptide" evidence="1">
    <location>
        <begin position="1"/>
        <end position="26"/>
    </location>
</feature>
<dbReference type="PANTHER" id="PTHR36313">
    <property type="entry name" value="ROOT MERISTEM GROWTH FACTOR 2"/>
    <property type="match status" value="1"/>
</dbReference>
<organism evidence="2 3">
    <name type="scientific">Anisodus acutangulus</name>
    <dbReference type="NCBI Taxonomy" id="402998"/>
    <lineage>
        <taxon>Eukaryota</taxon>
        <taxon>Viridiplantae</taxon>
        <taxon>Streptophyta</taxon>
        <taxon>Embryophyta</taxon>
        <taxon>Tracheophyta</taxon>
        <taxon>Spermatophyta</taxon>
        <taxon>Magnoliopsida</taxon>
        <taxon>eudicotyledons</taxon>
        <taxon>Gunneridae</taxon>
        <taxon>Pentapetalae</taxon>
        <taxon>asterids</taxon>
        <taxon>lamiids</taxon>
        <taxon>Solanales</taxon>
        <taxon>Solanaceae</taxon>
        <taxon>Solanoideae</taxon>
        <taxon>Hyoscyameae</taxon>
        <taxon>Anisodus</taxon>
    </lineage>
</organism>
<proteinExistence type="predicted"/>
<evidence type="ECO:0000313" key="3">
    <source>
        <dbReference type="Proteomes" id="UP001152561"/>
    </source>
</evidence>
<dbReference type="PANTHER" id="PTHR36313:SF3">
    <property type="match status" value="1"/>
</dbReference>
<reference evidence="3" key="1">
    <citation type="journal article" date="2023" name="Proc. Natl. Acad. Sci. U.S.A.">
        <title>Genomic and structural basis for evolution of tropane alkaloid biosynthesis.</title>
        <authorList>
            <person name="Wanga Y.-J."/>
            <person name="Taina T."/>
            <person name="Yua J.-Y."/>
            <person name="Lia J."/>
            <person name="Xua B."/>
            <person name="Chenc J."/>
            <person name="D'Auriad J.C."/>
            <person name="Huanga J.-P."/>
            <person name="Huanga S.-X."/>
        </authorList>
    </citation>
    <scope>NUCLEOTIDE SEQUENCE [LARGE SCALE GENOMIC DNA]</scope>
    <source>
        <strain evidence="3">cv. KIB-2019</strain>
    </source>
</reference>
<gene>
    <name evidence="2" type="ORF">K7X08_022443</name>
</gene>
<evidence type="ECO:0000256" key="1">
    <source>
        <dbReference type="SAM" id="SignalP"/>
    </source>
</evidence>
<keyword evidence="1" id="KW-0732">Signal</keyword>
<name>A0A9Q1ML67_9SOLA</name>
<evidence type="ECO:0000313" key="2">
    <source>
        <dbReference type="EMBL" id="KAJ8560583.1"/>
    </source>
</evidence>
<accession>A0A9Q1ML67</accession>
<feature type="chain" id="PRO_5040384170" evidence="1">
    <location>
        <begin position="27"/>
        <end position="147"/>
    </location>
</feature>
<dbReference type="EMBL" id="JAJAGQ010000006">
    <property type="protein sequence ID" value="KAJ8560583.1"/>
    <property type="molecule type" value="Genomic_DNA"/>
</dbReference>
<sequence>MLSLNFSSFMLVLLFILLSIKDTTIAHTTHDQVEQKIVVDEAESGITKSAEKKVFDGHDVPVSIEVIAKGRIGGRKEMGGIMTKEDSKNSVASAAFSVGKFNHNWHGKLRMLQSKLSTGRNAKVNRGSLMAFSADYHMPGTHPPKNN</sequence>
<dbReference type="AlphaFoldDB" id="A0A9Q1ML67"/>